<name>A0A699J153_TANCI</name>
<proteinExistence type="predicted"/>
<evidence type="ECO:0000313" key="1">
    <source>
        <dbReference type="EMBL" id="GFA03391.1"/>
    </source>
</evidence>
<comment type="caution">
    <text evidence="1">The sequence shown here is derived from an EMBL/GenBank/DDBJ whole genome shotgun (WGS) entry which is preliminary data.</text>
</comment>
<gene>
    <name evidence="1" type="ORF">Tci_575363</name>
</gene>
<dbReference type="EMBL" id="BKCJ010358795">
    <property type="protein sequence ID" value="GFA03391.1"/>
    <property type="molecule type" value="Genomic_DNA"/>
</dbReference>
<sequence length="178" mass="20245">MDSLSPQAVSAAKLPILNPNEFDLWKMRIEQYFLMADYSFWEVILNGDSPVPTRIVEGVLQPVAPITAEQKLARKNELKACESLDQIHDMLQKLFSQLEIHEVSLSQEDVNLKSMFEEYIKQINLPEPPVLLESNISVWMCLVRECCTGLHEIAMADYNTTYSASADDIAVQSCFFNI</sequence>
<accession>A0A699J153</accession>
<organism evidence="1">
    <name type="scientific">Tanacetum cinerariifolium</name>
    <name type="common">Dalmatian daisy</name>
    <name type="synonym">Chrysanthemum cinerariifolium</name>
    <dbReference type="NCBI Taxonomy" id="118510"/>
    <lineage>
        <taxon>Eukaryota</taxon>
        <taxon>Viridiplantae</taxon>
        <taxon>Streptophyta</taxon>
        <taxon>Embryophyta</taxon>
        <taxon>Tracheophyta</taxon>
        <taxon>Spermatophyta</taxon>
        <taxon>Magnoliopsida</taxon>
        <taxon>eudicotyledons</taxon>
        <taxon>Gunneridae</taxon>
        <taxon>Pentapetalae</taxon>
        <taxon>asterids</taxon>
        <taxon>campanulids</taxon>
        <taxon>Asterales</taxon>
        <taxon>Asteraceae</taxon>
        <taxon>Asteroideae</taxon>
        <taxon>Anthemideae</taxon>
        <taxon>Anthemidinae</taxon>
        <taxon>Tanacetum</taxon>
    </lineage>
</organism>
<protein>
    <submittedName>
        <fullName evidence="1">Uncharacterized protein</fullName>
    </submittedName>
</protein>
<dbReference type="AlphaFoldDB" id="A0A699J153"/>
<reference evidence="1" key="1">
    <citation type="journal article" date="2019" name="Sci. Rep.">
        <title>Draft genome of Tanacetum cinerariifolium, the natural source of mosquito coil.</title>
        <authorList>
            <person name="Yamashiro T."/>
            <person name="Shiraishi A."/>
            <person name="Satake H."/>
            <person name="Nakayama K."/>
        </authorList>
    </citation>
    <scope>NUCLEOTIDE SEQUENCE</scope>
</reference>